<accession>A0A6G1KEI0</accession>
<feature type="compositionally biased region" description="Polar residues" evidence="1">
    <location>
        <begin position="134"/>
        <end position="147"/>
    </location>
</feature>
<evidence type="ECO:0000313" key="2">
    <source>
        <dbReference type="EMBL" id="KAF2710841.1"/>
    </source>
</evidence>
<proteinExistence type="predicted"/>
<dbReference type="OrthoDB" id="3786824at2759"/>
<sequence length="538" mass="58230">MAMDPNAPFSIVHVEYLISIRENLDNSEDERDIKLSKWINQTYFNPAPAKEALGLPIQTPEAFHFLFQAYQRVILLTNRSVDKWPFFDSNWKKMSAKAVKKAGGVELKKNSPNPYNLVAASKEHDANEGPKESTPASSTEQTASSPLFPSDTSSLSDVPISSSDPEGMTAMEHSGAVLATTSKDLDGANTNDPASPASSSFATNFPPLSAFTWATTAASAEPIKTNLDKYPRARPSMSLVKGKRKSEAPVGQCKKLRVAARKREANKNDFVCTEVDADEEESLANILNNHSEIAAEKLTKARAASLSPRMLGFLRDPGLPPNESPQQHGISKLFDTPGLPAQTRTSDSLALNDSPTLIHGGPPDPQNDPMSPKASALTAVSSPNSMDEMDVDVAYNKPTRATAGAPIRTSTPAPPATMMMKQYATSLSTQGGDGTINVPPPVPRHSATPITTKPKVNANSTNNTPGSSFSSPSCKAIAFFARINTRNGVREIPLSSDLFTGEKEMMHRYAEWKMQEDQGMDLNFEQFVKIFGFASKVK</sequence>
<feature type="compositionally biased region" description="Polar residues" evidence="1">
    <location>
        <begin position="342"/>
        <end position="355"/>
    </location>
</feature>
<organism evidence="2 3">
    <name type="scientific">Pleomassaria siparia CBS 279.74</name>
    <dbReference type="NCBI Taxonomy" id="1314801"/>
    <lineage>
        <taxon>Eukaryota</taxon>
        <taxon>Fungi</taxon>
        <taxon>Dikarya</taxon>
        <taxon>Ascomycota</taxon>
        <taxon>Pezizomycotina</taxon>
        <taxon>Dothideomycetes</taxon>
        <taxon>Pleosporomycetidae</taxon>
        <taxon>Pleosporales</taxon>
        <taxon>Pleomassariaceae</taxon>
        <taxon>Pleomassaria</taxon>
    </lineage>
</organism>
<protein>
    <submittedName>
        <fullName evidence="2">Uncharacterized protein</fullName>
    </submittedName>
</protein>
<feature type="region of interest" description="Disordered" evidence="1">
    <location>
        <begin position="447"/>
        <end position="470"/>
    </location>
</feature>
<feature type="region of interest" description="Disordered" evidence="1">
    <location>
        <begin position="315"/>
        <end position="385"/>
    </location>
</feature>
<name>A0A6G1KEI0_9PLEO</name>
<dbReference type="Proteomes" id="UP000799428">
    <property type="component" value="Unassembled WGS sequence"/>
</dbReference>
<feature type="compositionally biased region" description="Low complexity" evidence="1">
    <location>
        <begin position="150"/>
        <end position="164"/>
    </location>
</feature>
<feature type="compositionally biased region" description="Basic and acidic residues" evidence="1">
    <location>
        <begin position="122"/>
        <end position="131"/>
    </location>
</feature>
<reference evidence="2" key="1">
    <citation type="journal article" date="2020" name="Stud. Mycol.">
        <title>101 Dothideomycetes genomes: a test case for predicting lifestyles and emergence of pathogens.</title>
        <authorList>
            <person name="Haridas S."/>
            <person name="Albert R."/>
            <person name="Binder M."/>
            <person name="Bloem J."/>
            <person name="Labutti K."/>
            <person name="Salamov A."/>
            <person name="Andreopoulos B."/>
            <person name="Baker S."/>
            <person name="Barry K."/>
            <person name="Bills G."/>
            <person name="Bluhm B."/>
            <person name="Cannon C."/>
            <person name="Castanera R."/>
            <person name="Culley D."/>
            <person name="Daum C."/>
            <person name="Ezra D."/>
            <person name="Gonzalez J."/>
            <person name="Henrissat B."/>
            <person name="Kuo A."/>
            <person name="Liang C."/>
            <person name="Lipzen A."/>
            <person name="Lutzoni F."/>
            <person name="Magnuson J."/>
            <person name="Mondo S."/>
            <person name="Nolan M."/>
            <person name="Ohm R."/>
            <person name="Pangilinan J."/>
            <person name="Park H.-J."/>
            <person name="Ramirez L."/>
            <person name="Alfaro M."/>
            <person name="Sun H."/>
            <person name="Tritt A."/>
            <person name="Yoshinaga Y."/>
            <person name="Zwiers L.-H."/>
            <person name="Turgeon B."/>
            <person name="Goodwin S."/>
            <person name="Spatafora J."/>
            <person name="Crous P."/>
            <person name="Grigoriev I."/>
        </authorList>
    </citation>
    <scope>NUCLEOTIDE SEQUENCE</scope>
    <source>
        <strain evidence="2">CBS 279.74</strain>
    </source>
</reference>
<dbReference type="EMBL" id="MU005768">
    <property type="protein sequence ID" value="KAF2710841.1"/>
    <property type="molecule type" value="Genomic_DNA"/>
</dbReference>
<keyword evidence="3" id="KW-1185">Reference proteome</keyword>
<gene>
    <name evidence="2" type="ORF">K504DRAFT_532597</name>
</gene>
<dbReference type="AlphaFoldDB" id="A0A6G1KEI0"/>
<feature type="region of interest" description="Disordered" evidence="1">
    <location>
        <begin position="122"/>
        <end position="169"/>
    </location>
</feature>
<evidence type="ECO:0000256" key="1">
    <source>
        <dbReference type="SAM" id="MobiDB-lite"/>
    </source>
</evidence>
<feature type="compositionally biased region" description="Polar residues" evidence="1">
    <location>
        <begin position="457"/>
        <end position="470"/>
    </location>
</feature>
<evidence type="ECO:0000313" key="3">
    <source>
        <dbReference type="Proteomes" id="UP000799428"/>
    </source>
</evidence>